<evidence type="ECO:0000313" key="3">
    <source>
        <dbReference type="Proteomes" id="UP001174909"/>
    </source>
</evidence>
<dbReference type="AlphaFoldDB" id="A0AA35XFT9"/>
<accession>A0AA35XFT9</accession>
<keyword evidence="1" id="KW-0472">Membrane</keyword>
<gene>
    <name evidence="2" type="ORF">GBAR_LOCUS27073</name>
</gene>
<protein>
    <submittedName>
        <fullName evidence="2">Uncharacterized protein</fullName>
    </submittedName>
</protein>
<feature type="transmembrane region" description="Helical" evidence="1">
    <location>
        <begin position="76"/>
        <end position="98"/>
    </location>
</feature>
<evidence type="ECO:0000256" key="1">
    <source>
        <dbReference type="SAM" id="Phobius"/>
    </source>
</evidence>
<organism evidence="2 3">
    <name type="scientific">Geodia barretti</name>
    <name type="common">Barrett's horny sponge</name>
    <dbReference type="NCBI Taxonomy" id="519541"/>
    <lineage>
        <taxon>Eukaryota</taxon>
        <taxon>Metazoa</taxon>
        <taxon>Porifera</taxon>
        <taxon>Demospongiae</taxon>
        <taxon>Heteroscleromorpha</taxon>
        <taxon>Tetractinellida</taxon>
        <taxon>Astrophorina</taxon>
        <taxon>Geodiidae</taxon>
        <taxon>Geodia</taxon>
    </lineage>
</organism>
<comment type="caution">
    <text evidence="2">The sequence shown here is derived from an EMBL/GenBank/DDBJ whole genome shotgun (WGS) entry which is preliminary data.</text>
</comment>
<proteinExistence type="predicted"/>
<keyword evidence="3" id="KW-1185">Reference proteome</keyword>
<reference evidence="2" key="1">
    <citation type="submission" date="2023-03" db="EMBL/GenBank/DDBJ databases">
        <authorList>
            <person name="Steffen K."/>
            <person name="Cardenas P."/>
        </authorList>
    </citation>
    <scope>NUCLEOTIDE SEQUENCE</scope>
</reference>
<name>A0AA35XFT9_GEOBA</name>
<sequence>MAEERNRFASLWEKVTSTGEYLRLGAIIASSLTLIAGAIALNTAMKYEPKTAEEGDGGLVESGERPANGPLIDQTLVVTGILTAAAATTLILQTALILASKCCVYVYEPSLSTLVYLKLTDFLASFVLVVAATGSTTLEGVVAYHWSNINQDSRDDSLFRAVAGSTTFASLLCLILLALCIVTFYTFYLLHKSSSRNRQKTVSSIAAV</sequence>
<dbReference type="EMBL" id="CASHTH010003779">
    <property type="protein sequence ID" value="CAI8049182.1"/>
    <property type="molecule type" value="Genomic_DNA"/>
</dbReference>
<keyword evidence="1" id="KW-1133">Transmembrane helix</keyword>
<keyword evidence="1" id="KW-0812">Transmembrane</keyword>
<evidence type="ECO:0000313" key="2">
    <source>
        <dbReference type="EMBL" id="CAI8049182.1"/>
    </source>
</evidence>
<feature type="transmembrane region" description="Helical" evidence="1">
    <location>
        <begin position="21"/>
        <end position="41"/>
    </location>
</feature>
<feature type="transmembrane region" description="Helical" evidence="1">
    <location>
        <begin position="166"/>
        <end position="190"/>
    </location>
</feature>
<dbReference type="Proteomes" id="UP001174909">
    <property type="component" value="Unassembled WGS sequence"/>
</dbReference>
<feature type="transmembrane region" description="Helical" evidence="1">
    <location>
        <begin position="119"/>
        <end position="146"/>
    </location>
</feature>